<evidence type="ECO:0000259" key="5">
    <source>
        <dbReference type="Pfam" id="PF13249"/>
    </source>
</evidence>
<dbReference type="InterPro" id="IPR018333">
    <property type="entry name" value="Squalene_cyclase"/>
</dbReference>
<protein>
    <submittedName>
        <fullName evidence="6">2,3-oxidosqualene cyclase</fullName>
    </submittedName>
</protein>
<reference evidence="6 7" key="1">
    <citation type="submission" date="2021-04" db="EMBL/GenBank/DDBJ databases">
        <authorList>
            <person name="Ivanova A."/>
        </authorList>
    </citation>
    <scope>NUCLEOTIDE SEQUENCE [LARGE SCALE GENOMIC DNA]</scope>
    <source>
        <strain evidence="6 7">G18</strain>
    </source>
</reference>
<accession>A0ABS5BJB6</accession>
<evidence type="ECO:0000256" key="3">
    <source>
        <dbReference type="ARBA" id="ARBA00022737"/>
    </source>
</evidence>
<evidence type="ECO:0000313" key="7">
    <source>
        <dbReference type="Proteomes" id="UP000676565"/>
    </source>
</evidence>
<evidence type="ECO:0000313" key="6">
    <source>
        <dbReference type="EMBL" id="MBP3953800.1"/>
    </source>
</evidence>
<evidence type="ECO:0000256" key="2">
    <source>
        <dbReference type="ARBA" id="ARBA00009755"/>
    </source>
</evidence>
<dbReference type="InterPro" id="IPR032696">
    <property type="entry name" value="SQ_cyclase_C"/>
</dbReference>
<comment type="caution">
    <text evidence="6">The sequence shown here is derived from an EMBL/GenBank/DDBJ whole genome shotgun (WGS) entry which is preliminary data.</text>
</comment>
<dbReference type="Pfam" id="PF13243">
    <property type="entry name" value="SQHop_cyclase_C"/>
    <property type="match status" value="1"/>
</dbReference>
<organism evidence="6 7">
    <name type="scientific">Gemmata palustris</name>
    <dbReference type="NCBI Taxonomy" id="2822762"/>
    <lineage>
        <taxon>Bacteria</taxon>
        <taxon>Pseudomonadati</taxon>
        <taxon>Planctomycetota</taxon>
        <taxon>Planctomycetia</taxon>
        <taxon>Gemmatales</taxon>
        <taxon>Gemmataceae</taxon>
        <taxon>Gemmata</taxon>
    </lineage>
</organism>
<dbReference type="PANTHER" id="PTHR11764:SF20">
    <property type="entry name" value="LANOSTEROL SYNTHASE"/>
    <property type="match status" value="1"/>
</dbReference>
<comment type="similarity">
    <text evidence="2">Belongs to the terpene cyclase/mutase family.</text>
</comment>
<dbReference type="InterPro" id="IPR032697">
    <property type="entry name" value="SQ_cyclase_N"/>
</dbReference>
<evidence type="ECO:0000259" key="4">
    <source>
        <dbReference type="Pfam" id="PF13243"/>
    </source>
</evidence>
<evidence type="ECO:0000256" key="1">
    <source>
        <dbReference type="ARBA" id="ARBA00004999"/>
    </source>
</evidence>
<feature type="domain" description="Squalene cyclase C-terminal" evidence="4">
    <location>
        <begin position="321"/>
        <end position="651"/>
    </location>
</feature>
<dbReference type="InterPro" id="IPR017826">
    <property type="entry name" value="2-3-oxidosqualene_cyclase"/>
</dbReference>
<dbReference type="Proteomes" id="UP000676565">
    <property type="component" value="Unassembled WGS sequence"/>
</dbReference>
<dbReference type="NCBIfam" id="TIGR01787">
    <property type="entry name" value="squalene_cyclas"/>
    <property type="match status" value="1"/>
</dbReference>
<comment type="pathway">
    <text evidence="1">Secondary metabolite biosynthesis; hopanoid biosynthesis.</text>
</comment>
<dbReference type="SUPFAM" id="SSF48239">
    <property type="entry name" value="Terpenoid cyclases/Protein prenyltransferases"/>
    <property type="match status" value="2"/>
</dbReference>
<keyword evidence="3" id="KW-0677">Repeat</keyword>
<dbReference type="InterPro" id="IPR008930">
    <property type="entry name" value="Terpenoid_cyclase/PrenylTrfase"/>
</dbReference>
<dbReference type="NCBIfam" id="TIGR03463">
    <property type="entry name" value="osq_cycl"/>
    <property type="match status" value="1"/>
</dbReference>
<dbReference type="PANTHER" id="PTHR11764">
    <property type="entry name" value="TERPENE CYCLASE/MUTASE FAMILY MEMBER"/>
    <property type="match status" value="1"/>
</dbReference>
<feature type="domain" description="Squalene cyclase N-terminal" evidence="5">
    <location>
        <begin position="13"/>
        <end position="307"/>
    </location>
</feature>
<dbReference type="Pfam" id="PF13249">
    <property type="entry name" value="SQHop_cyclase_N"/>
    <property type="match status" value="1"/>
</dbReference>
<keyword evidence="7" id="KW-1185">Reference proteome</keyword>
<name>A0ABS5BJB6_9BACT</name>
<dbReference type="EMBL" id="JAGKQQ010000001">
    <property type="protein sequence ID" value="MBP3953800.1"/>
    <property type="molecule type" value="Genomic_DNA"/>
</dbReference>
<gene>
    <name evidence="6" type="ORF">J8F10_00600</name>
</gene>
<dbReference type="Gene3D" id="1.50.10.20">
    <property type="match status" value="2"/>
</dbReference>
<sequence length="653" mass="72291">MNPVPHELPTATERAAEHLRALQTADGYWEGEMIWCPVVTAQVAITRHIVGLPFSAEDATKILLHFERTQTSDGAFGLHPEHPGSVFVTSLVYVAMRCLGARAEHPLAVRARNWLHAQPGGVLSAPTWGKFWLTMLGLYGRDGLRPLVPELALLPRAVPVHPIRFYCHTRYVYLAMSFLQGSHATFPLGALADELRRELYGPAGPPATFREHRYHLAPSDAFEPPNLLIRAAERVMGWYDRFPPRWARERALRRCVDLIARDLDVSDHLTLSPVNGVLNVLGLHARGADPALIAKCVEGFEAYRWDDADRGLRYAGGRTRVWDTGFAVEALLADPGAARANRDALLRAYRFLAEQQVMKPVAGRDPMFPDRALGGWCLGDSAHSWPVSDCTAEALSAVLGMHAAPALELDPRARIPDARLALAADFILSRQNPDGGFGSYERARSPRWLERLNPSEMFTRCMTDQSYIECTGSCLVALSRFREAVPHHAPARVDRAIRRGARFLLDRQRPDGAFPGAWGVYLTYGTFHAVRGLRAAGYGHIPALQRAANWLTQHQKPDGGWGEHYAGCLRQEYAEHPESQATMTSWAVLALCEVVGAGHAAVRRGAEWLAAHQSEAGVYPREAVNGVFFGTAMLDYDLYRAYFPAWALAAAQS</sequence>
<proteinExistence type="inferred from homology"/>